<dbReference type="SUPFAM" id="SSF56784">
    <property type="entry name" value="HAD-like"/>
    <property type="match status" value="1"/>
</dbReference>
<feature type="transmembrane region" description="Helical" evidence="11">
    <location>
        <begin position="729"/>
        <end position="751"/>
    </location>
</feature>
<dbReference type="AlphaFoldDB" id="A0A1I1AUQ9"/>
<feature type="transmembrane region" description="Helical" evidence="11">
    <location>
        <begin position="894"/>
        <end position="917"/>
    </location>
</feature>
<feature type="transmembrane region" description="Helical" evidence="11">
    <location>
        <begin position="797"/>
        <end position="816"/>
    </location>
</feature>
<dbReference type="PROSITE" id="PS00154">
    <property type="entry name" value="ATPASE_E1_E2"/>
    <property type="match status" value="1"/>
</dbReference>
<dbReference type="NCBIfam" id="TIGR01494">
    <property type="entry name" value="ATPase_P-type"/>
    <property type="match status" value="2"/>
</dbReference>
<dbReference type="Gene3D" id="3.40.50.1000">
    <property type="entry name" value="HAD superfamily/HAD-like"/>
    <property type="match status" value="1"/>
</dbReference>
<evidence type="ECO:0000256" key="8">
    <source>
        <dbReference type="ARBA" id="ARBA00022967"/>
    </source>
</evidence>
<evidence type="ECO:0000256" key="11">
    <source>
        <dbReference type="SAM" id="Phobius"/>
    </source>
</evidence>
<dbReference type="RefSeq" id="WP_090042970.1">
    <property type="nucleotide sequence ID" value="NZ_FOKI01000048.1"/>
</dbReference>
<dbReference type="PRINTS" id="PR00120">
    <property type="entry name" value="HATPASE"/>
</dbReference>
<dbReference type="Gene3D" id="2.70.150.10">
    <property type="entry name" value="Calcium-transporting ATPase, cytoplasmic transduction domain A"/>
    <property type="match status" value="1"/>
</dbReference>
<dbReference type="PRINTS" id="PR00119">
    <property type="entry name" value="CATATPASE"/>
</dbReference>
<dbReference type="InterPro" id="IPR023298">
    <property type="entry name" value="ATPase_P-typ_TM_dom_sf"/>
</dbReference>
<dbReference type="FunFam" id="2.70.150.10:FF:000160">
    <property type="entry name" value="Sarcoplasmic/endoplasmic reticulum calcium ATPase 1"/>
    <property type="match status" value="1"/>
</dbReference>
<evidence type="ECO:0000256" key="4">
    <source>
        <dbReference type="ARBA" id="ARBA00022723"/>
    </source>
</evidence>
<dbReference type="InterPro" id="IPR059000">
    <property type="entry name" value="ATPase_P-type_domA"/>
</dbReference>
<keyword evidence="5" id="KW-0547">Nucleotide-binding</keyword>
<feature type="transmembrane region" description="Helical" evidence="11">
    <location>
        <begin position="294"/>
        <end position="319"/>
    </location>
</feature>
<dbReference type="GO" id="GO:0005524">
    <property type="term" value="F:ATP binding"/>
    <property type="evidence" value="ECO:0007669"/>
    <property type="project" value="UniProtKB-KW"/>
</dbReference>
<evidence type="ECO:0000256" key="6">
    <source>
        <dbReference type="ARBA" id="ARBA00022840"/>
    </source>
</evidence>
<feature type="transmembrane region" description="Helical" evidence="11">
    <location>
        <begin position="866"/>
        <end position="888"/>
    </location>
</feature>
<keyword evidence="3 11" id="KW-0812">Transmembrane</keyword>
<dbReference type="Pfam" id="PF13246">
    <property type="entry name" value="Cation_ATPase"/>
    <property type="match status" value="1"/>
</dbReference>
<dbReference type="InterPro" id="IPR023214">
    <property type="entry name" value="HAD_sf"/>
</dbReference>
<keyword evidence="14" id="KW-1185">Reference proteome</keyword>
<sequence>MKVFQESIEEIVNELGVNIITGLNEKQVGDSQNKYGKNEFSPGEKVSLWKKIMQALKEPMILILFIAALITIGMNLYKYSQGMHAEFTESIGIVVAITLSVSIKIIMEGKSEKAFEALNNINDDVKVKVLRNGSIQYINKKDVAVGDIVKLEIGDKSPADGRLIDSFQLKVDESMLTGESIAVNKDYNEVILNEKAPLAERKNMIFSGTFITYGQGAIVVTSVGDDTEMGNIAAELKSTEGKSTPLQEKLDKLARSITILGVIAAGIIFLYEIFKIYTANSISFDTVQEAFMTSVALIVAAVPEGLPTIVAMTLALNIIKMAKSNALVRKLIACETIGCINVVCSDKTGTLTKNQMTVIDVWSNGELVKPEQLENRLMIENFTINSTADINVENEKVEFIGNPTEGSLIKAFTNTICCKNPKKCKNYKKGTLVCGEKCEKYISKERGTVIYEDIRNLSNIVFQYPFNSEKKSMTTIIEEDDFYKTYTKGSPEKIISLCNRIIINNEICEFTDELKKNINGEIVNLQKEAKRILAFSHNNIEKKCSDWNSSEKDIEKDMIFDGFVSIADPLRDDVYDAVRKCKKSGINLKILTGDNVVTATSIAKQLDIIEDDSIIIEAQHIDEMSDDELINILDRIIVIARSKPVTKMRIVKLLKNQGNVVAVTGDGINDAPALKNADVGIAMGITGTEVSKEASDIVLLDDSFSTILKGVEWGRGIYENFQRFIQFQLTVNLVAVLIVFICEILGLDLPFTTIQLLWVNLIMDGPPALSLGLEALRSHLMNEEPVKRDANIITKNMLYRIVCNGIFIVIMMMLLIKKEILGGTYIEQSSIVFTTFVMFQLFNAFNSRELGNESIFSNLLKNKTMLSIIGGTFILQILITQFGGIVFRTSPLSLIMWIKIIAYSFSVIFFSEILKIIRRYLENKR</sequence>
<evidence type="ECO:0000256" key="3">
    <source>
        <dbReference type="ARBA" id="ARBA00022692"/>
    </source>
</evidence>
<evidence type="ECO:0000256" key="7">
    <source>
        <dbReference type="ARBA" id="ARBA00022842"/>
    </source>
</evidence>
<dbReference type="SUPFAM" id="SSF81653">
    <property type="entry name" value="Calcium ATPase, transduction domain A"/>
    <property type="match status" value="1"/>
</dbReference>
<dbReference type="InterPro" id="IPR036412">
    <property type="entry name" value="HAD-like_sf"/>
</dbReference>
<keyword evidence="7" id="KW-0460">Magnesium</keyword>
<name>A0A1I1AUQ9_9CLOT</name>
<evidence type="ECO:0000313" key="13">
    <source>
        <dbReference type="EMBL" id="SFB41784.1"/>
    </source>
</evidence>
<organism evidence="13 14">
    <name type="scientific">Clostridium frigidicarnis</name>
    <dbReference type="NCBI Taxonomy" id="84698"/>
    <lineage>
        <taxon>Bacteria</taxon>
        <taxon>Bacillati</taxon>
        <taxon>Bacillota</taxon>
        <taxon>Clostridia</taxon>
        <taxon>Eubacteriales</taxon>
        <taxon>Clostridiaceae</taxon>
        <taxon>Clostridium</taxon>
    </lineage>
</organism>
<protein>
    <submittedName>
        <fullName evidence="13">Ca2+-transporting ATPase</fullName>
    </submittedName>
</protein>
<feature type="domain" description="Cation-transporting P-type ATPase N-terminal" evidence="12">
    <location>
        <begin position="2"/>
        <end position="76"/>
    </location>
</feature>
<dbReference type="SFLD" id="SFLDS00003">
    <property type="entry name" value="Haloacid_Dehalogenase"/>
    <property type="match status" value="1"/>
</dbReference>
<dbReference type="GO" id="GO:0046872">
    <property type="term" value="F:metal ion binding"/>
    <property type="evidence" value="ECO:0007669"/>
    <property type="project" value="UniProtKB-KW"/>
</dbReference>
<dbReference type="InterPro" id="IPR006068">
    <property type="entry name" value="ATPase_P-typ_cation-transptr_C"/>
</dbReference>
<evidence type="ECO:0000259" key="12">
    <source>
        <dbReference type="SMART" id="SM00831"/>
    </source>
</evidence>
<evidence type="ECO:0000313" key="14">
    <source>
        <dbReference type="Proteomes" id="UP000198619"/>
    </source>
</evidence>
<dbReference type="InterPro" id="IPR008250">
    <property type="entry name" value="ATPase_P-typ_transduc_dom_A_sf"/>
</dbReference>
<comment type="subcellular location">
    <subcellularLocation>
        <location evidence="1">Endomembrane system</location>
        <topology evidence="1">Multi-pass membrane protein</topology>
    </subcellularLocation>
</comment>
<dbReference type="Pfam" id="PF00690">
    <property type="entry name" value="Cation_ATPase_N"/>
    <property type="match status" value="1"/>
</dbReference>
<keyword evidence="4" id="KW-0479">Metal-binding</keyword>
<dbReference type="InterPro" id="IPR001757">
    <property type="entry name" value="P_typ_ATPase"/>
</dbReference>
<dbReference type="OrthoDB" id="9760364at2"/>
<evidence type="ECO:0000256" key="2">
    <source>
        <dbReference type="ARBA" id="ARBA00022553"/>
    </source>
</evidence>
<feature type="transmembrane region" description="Helical" evidence="11">
    <location>
        <begin position="253"/>
        <end position="274"/>
    </location>
</feature>
<dbReference type="InterPro" id="IPR044492">
    <property type="entry name" value="P_typ_ATPase_HD_dom"/>
</dbReference>
<accession>A0A1I1AUQ9</accession>
<dbReference type="Pfam" id="PF00122">
    <property type="entry name" value="E1-E2_ATPase"/>
    <property type="match status" value="1"/>
</dbReference>
<feature type="transmembrane region" description="Helical" evidence="11">
    <location>
        <begin position="757"/>
        <end position="776"/>
    </location>
</feature>
<dbReference type="GO" id="GO:0005388">
    <property type="term" value="F:P-type calcium transporter activity"/>
    <property type="evidence" value="ECO:0007669"/>
    <property type="project" value="TreeGrafter"/>
</dbReference>
<proteinExistence type="predicted"/>
<feature type="transmembrane region" description="Helical" evidence="11">
    <location>
        <begin position="90"/>
        <end position="107"/>
    </location>
</feature>
<dbReference type="SUPFAM" id="SSF81660">
    <property type="entry name" value="Metal cation-transporting ATPase, ATP-binding domain N"/>
    <property type="match status" value="1"/>
</dbReference>
<dbReference type="SUPFAM" id="SSF81665">
    <property type="entry name" value="Calcium ATPase, transmembrane domain M"/>
    <property type="match status" value="1"/>
</dbReference>
<dbReference type="Pfam" id="PF00689">
    <property type="entry name" value="Cation_ATPase_C"/>
    <property type="match status" value="1"/>
</dbReference>
<keyword evidence="6" id="KW-0067">ATP-binding</keyword>
<keyword evidence="9 11" id="KW-1133">Transmembrane helix</keyword>
<dbReference type="SFLD" id="SFLDG00002">
    <property type="entry name" value="C1.7:_P-type_atpase_like"/>
    <property type="match status" value="1"/>
</dbReference>
<dbReference type="Gene3D" id="1.20.1110.10">
    <property type="entry name" value="Calcium-transporting ATPase, transmembrane domain"/>
    <property type="match status" value="1"/>
</dbReference>
<dbReference type="InterPro" id="IPR004014">
    <property type="entry name" value="ATPase_P-typ_cation-transptr_N"/>
</dbReference>
<gene>
    <name evidence="13" type="ORF">SAMN04488528_10483</name>
</gene>
<keyword evidence="10 11" id="KW-0472">Membrane</keyword>
<dbReference type="STRING" id="84698.SAMN04488528_10483"/>
<evidence type="ECO:0000256" key="5">
    <source>
        <dbReference type="ARBA" id="ARBA00022741"/>
    </source>
</evidence>
<dbReference type="SFLD" id="SFLDF00027">
    <property type="entry name" value="p-type_atpase"/>
    <property type="match status" value="1"/>
</dbReference>
<dbReference type="Gene3D" id="3.40.1110.10">
    <property type="entry name" value="Calcium-transporting ATPase, cytoplasmic domain N"/>
    <property type="match status" value="1"/>
</dbReference>
<dbReference type="InterPro" id="IPR023299">
    <property type="entry name" value="ATPase_P-typ_cyto_dom_N"/>
</dbReference>
<keyword evidence="2" id="KW-0597">Phosphoprotein</keyword>
<evidence type="ECO:0000256" key="1">
    <source>
        <dbReference type="ARBA" id="ARBA00004127"/>
    </source>
</evidence>
<dbReference type="GO" id="GO:0005886">
    <property type="term" value="C:plasma membrane"/>
    <property type="evidence" value="ECO:0007669"/>
    <property type="project" value="TreeGrafter"/>
</dbReference>
<feature type="transmembrane region" description="Helical" evidence="11">
    <location>
        <begin position="60"/>
        <end position="78"/>
    </location>
</feature>
<dbReference type="InterPro" id="IPR018303">
    <property type="entry name" value="ATPase_P-typ_P_site"/>
</dbReference>
<dbReference type="SMART" id="SM00831">
    <property type="entry name" value="Cation_ATPase_N"/>
    <property type="match status" value="1"/>
</dbReference>
<evidence type="ECO:0000256" key="9">
    <source>
        <dbReference type="ARBA" id="ARBA00022989"/>
    </source>
</evidence>
<dbReference type="PANTHER" id="PTHR24093">
    <property type="entry name" value="CATION TRANSPORTING ATPASE"/>
    <property type="match status" value="1"/>
</dbReference>
<keyword evidence="8" id="KW-1278">Translocase</keyword>
<feature type="transmembrane region" description="Helical" evidence="11">
    <location>
        <begin position="828"/>
        <end position="845"/>
    </location>
</feature>
<dbReference type="GO" id="GO:0012505">
    <property type="term" value="C:endomembrane system"/>
    <property type="evidence" value="ECO:0007669"/>
    <property type="project" value="UniProtKB-SubCell"/>
</dbReference>
<reference evidence="13 14" key="1">
    <citation type="submission" date="2016-10" db="EMBL/GenBank/DDBJ databases">
        <authorList>
            <person name="de Groot N.N."/>
        </authorList>
    </citation>
    <scope>NUCLEOTIDE SEQUENCE [LARGE SCALE GENOMIC DNA]</scope>
    <source>
        <strain evidence="13 14">DSM 12271</strain>
    </source>
</reference>
<dbReference type="EMBL" id="FOKI01000048">
    <property type="protein sequence ID" value="SFB41784.1"/>
    <property type="molecule type" value="Genomic_DNA"/>
</dbReference>
<evidence type="ECO:0000256" key="10">
    <source>
        <dbReference type="ARBA" id="ARBA00023136"/>
    </source>
</evidence>
<dbReference type="PANTHER" id="PTHR24093:SF369">
    <property type="entry name" value="CALCIUM-TRANSPORTING ATPASE"/>
    <property type="match status" value="1"/>
</dbReference>
<dbReference type="GO" id="GO:0016887">
    <property type="term" value="F:ATP hydrolysis activity"/>
    <property type="evidence" value="ECO:0007669"/>
    <property type="project" value="InterPro"/>
</dbReference>
<dbReference type="Proteomes" id="UP000198619">
    <property type="component" value="Unassembled WGS sequence"/>
</dbReference>